<reference evidence="6 7" key="1">
    <citation type="submission" date="2016-02" db="EMBL/GenBank/DDBJ databases">
        <title>Discovery of a natural microsporidian pathogen with a broad tissue tropism in Caenorhabditis elegans.</title>
        <authorList>
            <person name="Luallen R.J."/>
            <person name="Reinke A.W."/>
            <person name="Tong L."/>
            <person name="Botts M.R."/>
            <person name="Felix M.-A."/>
            <person name="Troemel E.R."/>
        </authorList>
    </citation>
    <scope>NUCLEOTIDE SEQUENCE [LARGE SCALE GENOMIC DNA]</scope>
    <source>
        <strain evidence="6 7">JUm2807</strain>
    </source>
</reference>
<dbReference type="OrthoDB" id="6270329at2759"/>
<dbReference type="InterPro" id="IPR001841">
    <property type="entry name" value="Znf_RING"/>
</dbReference>
<dbReference type="RefSeq" id="XP_067545321.1">
    <property type="nucleotide sequence ID" value="XM_067687613.1"/>
</dbReference>
<accession>A0A177EK20</accession>
<dbReference type="VEuPathDB" id="MicrosporidiaDB:NEDG_00195"/>
<dbReference type="EMBL" id="LTDL01000014">
    <property type="protein sequence ID" value="OAG31720.1"/>
    <property type="molecule type" value="Genomic_DNA"/>
</dbReference>
<keyword evidence="7" id="KW-1185">Reference proteome</keyword>
<proteinExistence type="predicted"/>
<keyword evidence="3" id="KW-0862">Zinc</keyword>
<name>A0A177EK20_9MICR</name>
<sequence>MALLKFLARTPLRSLTLPMGIFKLIWQRRSIRFFKIMDIEKIVIEDMENMSIFRWFGLFMLHPNMSRNSNTTEISFTYKPQETLSLRGFILLLAWLDLGFSHIKRLSINVSNWESLLPVLQSREGWRFSMHLLEELIVGGQKAKLIHIWQVNNKVYKLSKLANQTNLGNIVYLIPLANYGNWVCRDIEHSLDAARMSLLNNEQEREEFVCPVCLNSEHDWGVENKAPVVGMFVCGHVLCFECVSTMIKLDPRLNECSGIRCTICPLCKMVITPQTVAFLRQKPKERIGFVGAPIDAQLLTNYYIKKYVLIGLEYRGYLGATRLLSCPDKE</sequence>
<keyword evidence="2 4" id="KW-0863">Zinc-finger</keyword>
<dbReference type="SUPFAM" id="SSF57850">
    <property type="entry name" value="RING/U-box"/>
    <property type="match status" value="1"/>
</dbReference>
<evidence type="ECO:0000313" key="6">
    <source>
        <dbReference type="EMBL" id="OAG31720.1"/>
    </source>
</evidence>
<evidence type="ECO:0000259" key="5">
    <source>
        <dbReference type="PROSITE" id="PS50089"/>
    </source>
</evidence>
<dbReference type="PROSITE" id="PS50089">
    <property type="entry name" value="ZF_RING_2"/>
    <property type="match status" value="1"/>
</dbReference>
<dbReference type="Proteomes" id="UP000185944">
    <property type="component" value="Unassembled WGS sequence"/>
</dbReference>
<organism evidence="6 7">
    <name type="scientific">Nematocida displodere</name>
    <dbReference type="NCBI Taxonomy" id="1805483"/>
    <lineage>
        <taxon>Eukaryota</taxon>
        <taxon>Fungi</taxon>
        <taxon>Fungi incertae sedis</taxon>
        <taxon>Microsporidia</taxon>
        <taxon>Nematocida</taxon>
    </lineage>
</organism>
<protein>
    <recommendedName>
        <fullName evidence="5">RING-type domain-containing protein</fullName>
    </recommendedName>
</protein>
<dbReference type="GO" id="GO:0008270">
    <property type="term" value="F:zinc ion binding"/>
    <property type="evidence" value="ECO:0007669"/>
    <property type="project" value="UniProtKB-KW"/>
</dbReference>
<evidence type="ECO:0000256" key="1">
    <source>
        <dbReference type="ARBA" id="ARBA00022723"/>
    </source>
</evidence>
<evidence type="ECO:0000256" key="2">
    <source>
        <dbReference type="ARBA" id="ARBA00022771"/>
    </source>
</evidence>
<dbReference type="InterPro" id="IPR013083">
    <property type="entry name" value="Znf_RING/FYVE/PHD"/>
</dbReference>
<comment type="caution">
    <text evidence="6">The sequence shown here is derived from an EMBL/GenBank/DDBJ whole genome shotgun (WGS) entry which is preliminary data.</text>
</comment>
<gene>
    <name evidence="6" type="ORF">NEDG_00195</name>
</gene>
<dbReference type="Gene3D" id="3.30.40.10">
    <property type="entry name" value="Zinc/RING finger domain, C3HC4 (zinc finger)"/>
    <property type="match status" value="1"/>
</dbReference>
<evidence type="ECO:0000313" key="7">
    <source>
        <dbReference type="Proteomes" id="UP000185944"/>
    </source>
</evidence>
<dbReference type="GeneID" id="93646545"/>
<evidence type="ECO:0000256" key="4">
    <source>
        <dbReference type="PROSITE-ProRule" id="PRU00175"/>
    </source>
</evidence>
<dbReference type="SMART" id="SM00184">
    <property type="entry name" value="RING"/>
    <property type="match status" value="1"/>
</dbReference>
<evidence type="ECO:0000256" key="3">
    <source>
        <dbReference type="ARBA" id="ARBA00022833"/>
    </source>
</evidence>
<keyword evidence="1" id="KW-0479">Metal-binding</keyword>
<dbReference type="AlphaFoldDB" id="A0A177EK20"/>
<dbReference type="InterPro" id="IPR017907">
    <property type="entry name" value="Znf_RING_CS"/>
</dbReference>
<dbReference type="PROSITE" id="PS00518">
    <property type="entry name" value="ZF_RING_1"/>
    <property type="match status" value="1"/>
</dbReference>
<feature type="domain" description="RING-type" evidence="5">
    <location>
        <begin position="210"/>
        <end position="268"/>
    </location>
</feature>